<name>A0A6G0HEB7_LARCR</name>
<dbReference type="Proteomes" id="UP000424527">
    <property type="component" value="Unassembled WGS sequence"/>
</dbReference>
<evidence type="ECO:0000313" key="2">
    <source>
        <dbReference type="Proteomes" id="UP000424527"/>
    </source>
</evidence>
<organism evidence="1 2">
    <name type="scientific">Larimichthys crocea</name>
    <name type="common">Large yellow croaker</name>
    <name type="synonym">Pseudosciaena crocea</name>
    <dbReference type="NCBI Taxonomy" id="215358"/>
    <lineage>
        <taxon>Eukaryota</taxon>
        <taxon>Metazoa</taxon>
        <taxon>Chordata</taxon>
        <taxon>Craniata</taxon>
        <taxon>Vertebrata</taxon>
        <taxon>Euteleostomi</taxon>
        <taxon>Actinopterygii</taxon>
        <taxon>Neopterygii</taxon>
        <taxon>Teleostei</taxon>
        <taxon>Neoteleostei</taxon>
        <taxon>Acanthomorphata</taxon>
        <taxon>Eupercaria</taxon>
        <taxon>Sciaenidae</taxon>
        <taxon>Larimichthys</taxon>
    </lineage>
</organism>
<proteinExistence type="predicted"/>
<accession>A0A6G0HEB7</accession>
<keyword evidence="2" id="KW-1185">Reference proteome</keyword>
<dbReference type="EMBL" id="REGW02000704">
    <property type="protein sequence ID" value="KAE8277386.1"/>
    <property type="molecule type" value="Genomic_DNA"/>
</dbReference>
<dbReference type="AlphaFoldDB" id="A0A6G0HEB7"/>
<evidence type="ECO:0000313" key="1">
    <source>
        <dbReference type="EMBL" id="KAE8277386.1"/>
    </source>
</evidence>
<comment type="caution">
    <text evidence="1">The sequence shown here is derived from an EMBL/GenBank/DDBJ whole genome shotgun (WGS) entry which is preliminary data.</text>
</comment>
<sequence length="189" mass="20976">MCSCCLEPCAEETFQVPEEPENINVLLLSSGQTTLVTRELRKLHKDLGRTVLGHQGLIKQKKGLRLIPKEDLARGHREGTAVGSEDGLPIFLGYLAAYLSSIYGHRTGVLIRMRVKEVREAVGDEERDYLINVMEHKTVRKFGTAQLYLEAEEYGAEETFQAPEEAEDINLLLLSRTMCRGDISGAGGG</sequence>
<reference evidence="1 2" key="1">
    <citation type="submission" date="2019-07" db="EMBL/GenBank/DDBJ databases">
        <title>Chromosome genome assembly for large yellow croaker.</title>
        <authorList>
            <person name="Xiao S."/>
        </authorList>
    </citation>
    <scope>NUCLEOTIDE SEQUENCE [LARGE SCALE GENOMIC DNA]</scope>
    <source>
        <strain evidence="1">JMULYC20181020</strain>
        <tissue evidence="1">Muscle</tissue>
    </source>
</reference>
<gene>
    <name evidence="1" type="ORF">D5F01_LYC24688</name>
</gene>
<protein>
    <submittedName>
        <fullName evidence="1">Uncharacterized protein</fullName>
    </submittedName>
</protein>